<comment type="similarity">
    <text evidence="4">Belongs to the acetyltransferase family. AANAT subfamily.</text>
</comment>
<comment type="pathway">
    <text evidence="3">Aromatic compound metabolism; melatonin biosynthesis; melatonin from serotonin: step 1/2.</text>
</comment>
<dbReference type="AlphaFoldDB" id="B0X189"/>
<dbReference type="eggNOG" id="ENOG502S1EQ">
    <property type="taxonomic scope" value="Eukaryota"/>
</dbReference>
<dbReference type="VEuPathDB" id="VectorBase:CPIJ013338"/>
<keyword evidence="1" id="KW-0808">Transferase</keyword>
<dbReference type="EMBL" id="DS232256">
    <property type="protein sequence ID" value="EDS38538.1"/>
    <property type="molecule type" value="Genomic_DNA"/>
</dbReference>
<gene>
    <name evidence="16" type="primary">6046177</name>
    <name evidence="15" type="ORF">CpipJ_CPIJ013338</name>
</gene>
<evidence type="ECO:0000256" key="10">
    <source>
        <dbReference type="ARBA" id="ARBA00051823"/>
    </source>
</evidence>
<comment type="catalytic activity">
    <reaction evidence="10">
        <text>serotonin + (9Z)-octadecenoyl-CoA = N-(9Z-octadecenoyl)-serotonin + CoA + H(+)</text>
        <dbReference type="Rhea" id="RHEA:51392"/>
        <dbReference type="ChEBI" id="CHEBI:15378"/>
        <dbReference type="ChEBI" id="CHEBI:57287"/>
        <dbReference type="ChEBI" id="CHEBI:57387"/>
        <dbReference type="ChEBI" id="CHEBI:134064"/>
        <dbReference type="ChEBI" id="CHEBI:350546"/>
    </reaction>
    <physiologicalReaction direction="left-to-right" evidence="10">
        <dbReference type="Rhea" id="RHEA:51393"/>
    </physiologicalReaction>
</comment>
<keyword evidence="17" id="KW-1185">Reference proteome</keyword>
<evidence type="ECO:0000256" key="7">
    <source>
        <dbReference type="ARBA" id="ARBA00050849"/>
    </source>
</evidence>
<dbReference type="Gene3D" id="3.40.630.30">
    <property type="match status" value="1"/>
</dbReference>
<dbReference type="EC" id="2.3.1.87" evidence="5"/>
<evidence type="ECO:0000256" key="13">
    <source>
        <dbReference type="ARBA" id="ARBA00052491"/>
    </source>
</evidence>
<comment type="catalytic activity">
    <reaction evidence="13">
        <text>serotonin + acetyl-CoA = N-acetylserotonin + CoA + H(+)</text>
        <dbReference type="Rhea" id="RHEA:25217"/>
        <dbReference type="ChEBI" id="CHEBI:15378"/>
        <dbReference type="ChEBI" id="CHEBI:17697"/>
        <dbReference type="ChEBI" id="CHEBI:57287"/>
        <dbReference type="ChEBI" id="CHEBI:57288"/>
        <dbReference type="ChEBI" id="CHEBI:350546"/>
        <dbReference type="EC" id="2.3.1.87"/>
    </reaction>
    <physiologicalReaction direction="left-to-right" evidence="13">
        <dbReference type="Rhea" id="RHEA:25218"/>
    </physiologicalReaction>
</comment>
<proteinExistence type="inferred from homology"/>
<dbReference type="SUPFAM" id="SSF55729">
    <property type="entry name" value="Acyl-CoA N-acyltransferases (Nat)"/>
    <property type="match status" value="1"/>
</dbReference>
<sequence length="222" mass="25451">MQNSNLNKVRLVTITSEYYDDVIEHLRRTFFADEPLNKATNLTRPGLGHPLLEKHSFSTLRDSVSVMAITSDGEIAGVALNGILYGHCDIKHSMDKLNDVTDENFKKIFKLLYEENLKINLFKQFEVDKIFEIRILSVDSKFRGQGLAKKLMNESENIAIENGFQVMKTDATGAFSQRVSQNLGFVTEREIKYIDYLDDQGEPIFIVDPPHDKLKIMYKLLN</sequence>
<comment type="catalytic activity">
    <reaction evidence="9">
        <text>dopamine + acetyl-CoA = N-acetyldopamine + CoA + H(+)</text>
        <dbReference type="Rhea" id="RHEA:51388"/>
        <dbReference type="ChEBI" id="CHEBI:15378"/>
        <dbReference type="ChEBI" id="CHEBI:57287"/>
        <dbReference type="ChEBI" id="CHEBI:57288"/>
        <dbReference type="ChEBI" id="CHEBI:59905"/>
        <dbReference type="ChEBI" id="CHEBI:125678"/>
    </reaction>
    <physiologicalReaction direction="left-to-right" evidence="9">
        <dbReference type="Rhea" id="RHEA:51389"/>
    </physiologicalReaction>
</comment>
<organism>
    <name type="scientific">Culex quinquefasciatus</name>
    <name type="common">Southern house mosquito</name>
    <name type="synonym">Culex pungens</name>
    <dbReference type="NCBI Taxonomy" id="7176"/>
    <lineage>
        <taxon>Eukaryota</taxon>
        <taxon>Metazoa</taxon>
        <taxon>Ecdysozoa</taxon>
        <taxon>Arthropoda</taxon>
        <taxon>Hexapoda</taxon>
        <taxon>Insecta</taxon>
        <taxon>Pterygota</taxon>
        <taxon>Neoptera</taxon>
        <taxon>Endopterygota</taxon>
        <taxon>Diptera</taxon>
        <taxon>Nematocera</taxon>
        <taxon>Culicoidea</taxon>
        <taxon>Culicidae</taxon>
        <taxon>Culicinae</taxon>
        <taxon>Culicini</taxon>
        <taxon>Culex</taxon>
        <taxon>Culex</taxon>
    </lineage>
</organism>
<dbReference type="VEuPathDB" id="VectorBase:CQUJHB016498"/>
<dbReference type="InParanoid" id="B0X189"/>
<evidence type="ECO:0000256" key="6">
    <source>
        <dbReference type="ARBA" id="ARBA00050189"/>
    </source>
</evidence>
<evidence type="ECO:0000256" key="9">
    <source>
        <dbReference type="ARBA" id="ARBA00051711"/>
    </source>
</evidence>
<evidence type="ECO:0000256" key="8">
    <source>
        <dbReference type="ARBA" id="ARBA00051284"/>
    </source>
</evidence>
<dbReference type="GO" id="GO:0004059">
    <property type="term" value="F:aralkylamine N-acetyltransferase activity"/>
    <property type="evidence" value="ECO:0007669"/>
    <property type="project" value="UniProtKB-EC"/>
</dbReference>
<dbReference type="InterPro" id="IPR000182">
    <property type="entry name" value="GNAT_dom"/>
</dbReference>
<evidence type="ECO:0000256" key="4">
    <source>
        <dbReference type="ARBA" id="ARBA00038182"/>
    </source>
</evidence>
<evidence type="ECO:0000256" key="2">
    <source>
        <dbReference type="ARBA" id="ARBA00023315"/>
    </source>
</evidence>
<comment type="catalytic activity">
    <reaction evidence="7">
        <text>serotonin + octadecanoyl-CoA = N-octadecanoyl-serotonin + CoA + H(+)</text>
        <dbReference type="Rhea" id="RHEA:51400"/>
        <dbReference type="ChEBI" id="CHEBI:15378"/>
        <dbReference type="ChEBI" id="CHEBI:57287"/>
        <dbReference type="ChEBI" id="CHEBI:57394"/>
        <dbReference type="ChEBI" id="CHEBI:134065"/>
        <dbReference type="ChEBI" id="CHEBI:350546"/>
    </reaction>
    <physiologicalReaction direction="left-to-right" evidence="7">
        <dbReference type="Rhea" id="RHEA:51401"/>
    </physiologicalReaction>
</comment>
<keyword evidence="2" id="KW-0012">Acyltransferase</keyword>
<evidence type="ECO:0000256" key="3">
    <source>
        <dbReference type="ARBA" id="ARBA00037926"/>
    </source>
</evidence>
<comment type="catalytic activity">
    <reaction evidence="8">
        <text>serotonin + (5Z,8Z,11Z,14Z)-eicosatetraenoyl-CoA = N-[(5Z,8Z,11Z,14Z)-eicosatetraenoyl]-serotonin + CoA + H(+)</text>
        <dbReference type="Rhea" id="RHEA:51396"/>
        <dbReference type="ChEBI" id="CHEBI:15378"/>
        <dbReference type="ChEBI" id="CHEBI:57287"/>
        <dbReference type="ChEBI" id="CHEBI:57368"/>
        <dbReference type="ChEBI" id="CHEBI:132255"/>
        <dbReference type="ChEBI" id="CHEBI:350546"/>
    </reaction>
    <physiologicalReaction direction="left-to-right" evidence="8">
        <dbReference type="Rhea" id="RHEA:51397"/>
    </physiologicalReaction>
</comment>
<evidence type="ECO:0000256" key="11">
    <source>
        <dbReference type="ARBA" id="ARBA00052178"/>
    </source>
</evidence>
<reference evidence="16" key="2">
    <citation type="submission" date="2020-05" db="UniProtKB">
        <authorList>
            <consortium name="EnsemblMetazoa"/>
        </authorList>
    </citation>
    <scope>IDENTIFICATION</scope>
    <source>
        <strain evidence="16">JHB</strain>
    </source>
</reference>
<dbReference type="OMA" id="KYTNDAG"/>
<evidence type="ECO:0000256" key="1">
    <source>
        <dbReference type="ARBA" id="ARBA00022679"/>
    </source>
</evidence>
<evidence type="ECO:0000259" key="14">
    <source>
        <dbReference type="PROSITE" id="PS51186"/>
    </source>
</evidence>
<dbReference type="FunFam" id="3.40.630.30:FF:000046">
    <property type="entry name" value="Dopamine N-acetyltransferase"/>
    <property type="match status" value="1"/>
</dbReference>
<dbReference type="OrthoDB" id="2115692at2759"/>
<comment type="catalytic activity">
    <reaction evidence="11">
        <text>serotonin + hexadecanoyl-CoA = N-hexadecanoyl-serotonin + CoA + H(+)</text>
        <dbReference type="Rhea" id="RHEA:51384"/>
        <dbReference type="ChEBI" id="CHEBI:15378"/>
        <dbReference type="ChEBI" id="CHEBI:57287"/>
        <dbReference type="ChEBI" id="CHEBI:57379"/>
        <dbReference type="ChEBI" id="CHEBI:134059"/>
        <dbReference type="ChEBI" id="CHEBI:350546"/>
    </reaction>
    <physiologicalReaction direction="left-to-right" evidence="11">
        <dbReference type="Rhea" id="RHEA:51385"/>
    </physiologicalReaction>
</comment>
<feature type="domain" description="N-acetyltransferase" evidence="14">
    <location>
        <begin position="64"/>
        <end position="203"/>
    </location>
</feature>
<protein>
    <recommendedName>
        <fullName evidence="5">aralkylamine N-acetyltransferase</fullName>
        <ecNumber evidence="5">2.3.1.87</ecNumber>
    </recommendedName>
</protein>
<dbReference type="Proteomes" id="UP000002320">
    <property type="component" value="Unassembled WGS sequence"/>
</dbReference>
<dbReference type="PROSITE" id="PS51186">
    <property type="entry name" value="GNAT"/>
    <property type="match status" value="1"/>
</dbReference>
<evidence type="ECO:0000313" key="17">
    <source>
        <dbReference type="Proteomes" id="UP000002320"/>
    </source>
</evidence>
<dbReference type="Pfam" id="PF00583">
    <property type="entry name" value="Acetyltransf_1"/>
    <property type="match status" value="1"/>
</dbReference>
<comment type="catalytic activity">
    <reaction evidence="12">
        <text>dopamine + hexadecanoyl-CoA = N-hexadecanoyl-dopamine + CoA + H(+)</text>
        <dbReference type="Rhea" id="RHEA:51376"/>
        <dbReference type="ChEBI" id="CHEBI:15378"/>
        <dbReference type="ChEBI" id="CHEBI:57287"/>
        <dbReference type="ChEBI" id="CHEBI:57379"/>
        <dbReference type="ChEBI" id="CHEBI:59905"/>
        <dbReference type="ChEBI" id="CHEBI:134058"/>
    </reaction>
    <physiologicalReaction direction="left-to-right" evidence="12">
        <dbReference type="Rhea" id="RHEA:51377"/>
    </physiologicalReaction>
</comment>
<evidence type="ECO:0000256" key="5">
    <source>
        <dbReference type="ARBA" id="ARBA00039114"/>
    </source>
</evidence>
<evidence type="ECO:0000313" key="16">
    <source>
        <dbReference type="EnsemblMetazoa" id="CPIJ013338-PA"/>
    </source>
</evidence>
<reference evidence="15" key="1">
    <citation type="submission" date="2007-03" db="EMBL/GenBank/DDBJ databases">
        <title>Annotation of Culex pipiens quinquefasciatus.</title>
        <authorList>
            <consortium name="The Broad Institute Genome Sequencing Platform"/>
            <person name="Atkinson P.W."/>
            <person name="Hemingway J."/>
            <person name="Christensen B.M."/>
            <person name="Higgs S."/>
            <person name="Kodira C."/>
            <person name="Hannick L."/>
            <person name="Megy K."/>
            <person name="O'Leary S."/>
            <person name="Pearson M."/>
            <person name="Haas B.J."/>
            <person name="Mauceli E."/>
            <person name="Wortman J.R."/>
            <person name="Lee N.H."/>
            <person name="Guigo R."/>
            <person name="Stanke M."/>
            <person name="Alvarado L."/>
            <person name="Amedeo P."/>
            <person name="Antoine C.H."/>
            <person name="Arensburger P."/>
            <person name="Bidwell S.L."/>
            <person name="Crawford M."/>
            <person name="Camaro F."/>
            <person name="Devon K."/>
            <person name="Engels R."/>
            <person name="Hammond M."/>
            <person name="Howarth C."/>
            <person name="Koehrsen M."/>
            <person name="Lawson D."/>
            <person name="Montgomery P."/>
            <person name="Nene V."/>
            <person name="Nusbaum C."/>
            <person name="Puiu D."/>
            <person name="Romero-Severson J."/>
            <person name="Severson D.W."/>
            <person name="Shumway M."/>
            <person name="Sisk P."/>
            <person name="Stolte C."/>
            <person name="Zeng Q."/>
            <person name="Eisenstadt E."/>
            <person name="Fraser-Liggett C."/>
            <person name="Strausberg R."/>
            <person name="Galagan J."/>
            <person name="Birren B."/>
            <person name="Collins F.H."/>
        </authorList>
    </citation>
    <scope>NUCLEOTIDE SEQUENCE [LARGE SCALE GENOMIC DNA]</scope>
    <source>
        <strain evidence="15">JHB</strain>
    </source>
</reference>
<evidence type="ECO:0000313" key="15">
    <source>
        <dbReference type="EMBL" id="EDS38538.1"/>
    </source>
</evidence>
<comment type="catalytic activity">
    <reaction evidence="6">
        <text>dopamine + (9Z)-octadecenoyl-CoA = N-(9Z-octadecanoyl)-dopamine + CoA + H(+)</text>
        <dbReference type="Rhea" id="RHEA:51380"/>
        <dbReference type="ChEBI" id="CHEBI:15378"/>
        <dbReference type="ChEBI" id="CHEBI:31883"/>
        <dbReference type="ChEBI" id="CHEBI:57287"/>
        <dbReference type="ChEBI" id="CHEBI:57387"/>
        <dbReference type="ChEBI" id="CHEBI:59905"/>
    </reaction>
    <physiologicalReaction direction="left-to-right" evidence="6">
        <dbReference type="Rhea" id="RHEA:51381"/>
    </physiologicalReaction>
</comment>
<dbReference type="HOGENOM" id="CLU_085834_0_1_1"/>
<evidence type="ECO:0000256" key="12">
    <source>
        <dbReference type="ARBA" id="ARBA00052335"/>
    </source>
</evidence>
<dbReference type="EnsemblMetazoa" id="CPIJ013338-RA">
    <property type="protein sequence ID" value="CPIJ013338-PA"/>
    <property type="gene ID" value="CPIJ013338"/>
</dbReference>
<name>B0X189_CULQU</name>
<dbReference type="InterPro" id="IPR016181">
    <property type="entry name" value="Acyl_CoA_acyltransferase"/>
</dbReference>
<dbReference type="PANTHER" id="PTHR20905">
    <property type="entry name" value="N-ACETYLTRANSFERASE-RELATED"/>
    <property type="match status" value="1"/>
</dbReference>
<dbReference type="PANTHER" id="PTHR20905:SF32">
    <property type="entry name" value="ARYLALKYLAMINE N-ACETYLTRANSFERASE-LIKE 7, ISOFORM A"/>
    <property type="match status" value="1"/>
</dbReference>
<dbReference type="KEGG" id="cqu:CpipJ_CPIJ013338"/>
<accession>B0X189</accession>
<dbReference type="CDD" id="cd04301">
    <property type="entry name" value="NAT_SF"/>
    <property type="match status" value="1"/>
</dbReference>